<organism evidence="7 8">
    <name type="scientific">Fraserbacteria sp. (strain RBG_16_55_9)</name>
    <dbReference type="NCBI Taxonomy" id="1817864"/>
    <lineage>
        <taxon>Bacteria</taxon>
        <taxon>Candidatus Fraseribacteriota</taxon>
    </lineage>
</organism>
<keyword evidence="4" id="KW-0249">Electron transport</keyword>
<keyword evidence="5" id="KW-0186">Copper</keyword>
<dbReference type="InterPro" id="IPR028096">
    <property type="entry name" value="EfeO_Cupredoxin"/>
</dbReference>
<feature type="binding site" evidence="5">
    <location>
        <position position="87"/>
    </location>
    <ligand>
        <name>Cu cation</name>
        <dbReference type="ChEBI" id="CHEBI:23378"/>
    </ligand>
</feature>
<evidence type="ECO:0000259" key="6">
    <source>
        <dbReference type="Pfam" id="PF13473"/>
    </source>
</evidence>
<gene>
    <name evidence="7" type="ORF">A2Z21_05455</name>
</gene>
<evidence type="ECO:0000256" key="4">
    <source>
        <dbReference type="ARBA" id="ARBA00022982"/>
    </source>
</evidence>
<name>A0A1F5V2Q6_FRAXR</name>
<dbReference type="Proteomes" id="UP000179157">
    <property type="component" value="Unassembled WGS sequence"/>
</dbReference>
<sequence length="97" mass="10722">MYGQDGNGNPPPIETQTVEIINFDFRPSLIRVKKGAKVMWVQKDSAPHTVTSTNPAGLFDSGTLSKNQQFSFTFSTPGTFEYQCAIHPSMRGKVIVE</sequence>
<comment type="cofactor">
    <cofactor evidence="5">
        <name>Cu cation</name>
        <dbReference type="ChEBI" id="CHEBI:23378"/>
    </cofactor>
    <text evidence="5">Binds 1 copper ion per subunit.</text>
</comment>
<dbReference type="GO" id="GO:0042597">
    <property type="term" value="C:periplasmic space"/>
    <property type="evidence" value="ECO:0007669"/>
    <property type="project" value="UniProtKB-SubCell"/>
</dbReference>
<proteinExistence type="predicted"/>
<accession>A0A1F5V2Q6</accession>
<evidence type="ECO:0000256" key="3">
    <source>
        <dbReference type="ARBA" id="ARBA00022764"/>
    </source>
</evidence>
<dbReference type="GO" id="GO:0005507">
    <property type="term" value="F:copper ion binding"/>
    <property type="evidence" value="ECO:0007669"/>
    <property type="project" value="InterPro"/>
</dbReference>
<feature type="binding site" evidence="5">
    <location>
        <position position="48"/>
    </location>
    <ligand>
        <name>Cu cation</name>
        <dbReference type="ChEBI" id="CHEBI:23378"/>
    </ligand>
</feature>
<dbReference type="SUPFAM" id="SSF49503">
    <property type="entry name" value="Cupredoxins"/>
    <property type="match status" value="1"/>
</dbReference>
<dbReference type="STRING" id="1817864.A2Z21_05455"/>
<dbReference type="PANTHER" id="PTHR36507">
    <property type="entry name" value="BLL1555 PROTEIN"/>
    <property type="match status" value="1"/>
</dbReference>
<feature type="domain" description="EfeO-type cupredoxin-like" evidence="6">
    <location>
        <begin position="15"/>
        <end position="96"/>
    </location>
</feature>
<feature type="binding site" evidence="5">
    <location>
        <position position="84"/>
    </location>
    <ligand>
        <name>Cu cation</name>
        <dbReference type="ChEBI" id="CHEBI:23378"/>
    </ligand>
</feature>
<evidence type="ECO:0000313" key="8">
    <source>
        <dbReference type="Proteomes" id="UP000179157"/>
    </source>
</evidence>
<dbReference type="EMBL" id="MFGX01000006">
    <property type="protein sequence ID" value="OGF57700.1"/>
    <property type="molecule type" value="Genomic_DNA"/>
</dbReference>
<evidence type="ECO:0000256" key="1">
    <source>
        <dbReference type="ARBA" id="ARBA00004418"/>
    </source>
</evidence>
<dbReference type="InterPro" id="IPR002386">
    <property type="entry name" value="Amicyanin/Pseudoazurin"/>
</dbReference>
<keyword evidence="3" id="KW-0574">Periplasm</keyword>
<keyword evidence="5" id="KW-0479">Metal-binding</keyword>
<dbReference type="AlphaFoldDB" id="A0A1F5V2Q6"/>
<comment type="caution">
    <text evidence="7">The sequence shown here is derived from an EMBL/GenBank/DDBJ whole genome shotgun (WGS) entry which is preliminary data.</text>
</comment>
<dbReference type="PANTHER" id="PTHR36507:SF1">
    <property type="entry name" value="BLL1555 PROTEIN"/>
    <property type="match status" value="1"/>
</dbReference>
<dbReference type="InterPro" id="IPR035668">
    <property type="entry name" value="Amicyanin"/>
</dbReference>
<protein>
    <recommendedName>
        <fullName evidence="6">EfeO-type cupredoxin-like domain-containing protein</fullName>
    </recommendedName>
</protein>
<dbReference type="Pfam" id="PF13473">
    <property type="entry name" value="Cupredoxin_1"/>
    <property type="match status" value="1"/>
</dbReference>
<dbReference type="InterPro" id="IPR008972">
    <property type="entry name" value="Cupredoxin"/>
</dbReference>
<dbReference type="Gene3D" id="2.60.40.420">
    <property type="entry name" value="Cupredoxins - blue copper proteins"/>
    <property type="match status" value="1"/>
</dbReference>
<dbReference type="InterPro" id="IPR052721">
    <property type="entry name" value="ET_Amicyanin"/>
</dbReference>
<evidence type="ECO:0000313" key="7">
    <source>
        <dbReference type="EMBL" id="OGF57700.1"/>
    </source>
</evidence>
<reference evidence="7 8" key="1">
    <citation type="journal article" date="2016" name="Nat. Commun.">
        <title>Thousands of microbial genomes shed light on interconnected biogeochemical processes in an aquifer system.</title>
        <authorList>
            <person name="Anantharaman K."/>
            <person name="Brown C.T."/>
            <person name="Hug L.A."/>
            <person name="Sharon I."/>
            <person name="Castelle C.J."/>
            <person name="Probst A.J."/>
            <person name="Thomas B.C."/>
            <person name="Singh A."/>
            <person name="Wilkins M.J."/>
            <person name="Karaoz U."/>
            <person name="Brodie E.L."/>
            <person name="Williams K.H."/>
            <person name="Hubbard S.S."/>
            <person name="Banfield J.F."/>
        </authorList>
    </citation>
    <scope>NUCLEOTIDE SEQUENCE [LARGE SCALE GENOMIC DNA]</scope>
    <source>
        <strain evidence="8">RBG_16_55_9</strain>
    </source>
</reference>
<dbReference type="PRINTS" id="PR00155">
    <property type="entry name" value="AMICYANIN"/>
</dbReference>
<evidence type="ECO:0000256" key="5">
    <source>
        <dbReference type="PIRSR" id="PIRSR602386-1"/>
    </source>
</evidence>
<dbReference type="CDD" id="cd13921">
    <property type="entry name" value="Amicyanin"/>
    <property type="match status" value="1"/>
</dbReference>
<dbReference type="GO" id="GO:0009055">
    <property type="term" value="F:electron transfer activity"/>
    <property type="evidence" value="ECO:0007669"/>
    <property type="project" value="InterPro"/>
</dbReference>
<evidence type="ECO:0000256" key="2">
    <source>
        <dbReference type="ARBA" id="ARBA00022448"/>
    </source>
</evidence>
<comment type="subcellular location">
    <subcellularLocation>
        <location evidence="1">Periplasm</location>
    </subcellularLocation>
</comment>
<keyword evidence="2" id="KW-0813">Transport</keyword>